<dbReference type="PANTHER" id="PTHR35076">
    <property type="entry name" value="TUBULIN EPSILON AND DELTA COMPLEX PROTEIN 1"/>
    <property type="match status" value="1"/>
</dbReference>
<dbReference type="PANTHER" id="PTHR35076:SF1">
    <property type="entry name" value="TUBULIN EPSILON AND DELTA COMPLEX PROTEIN 1"/>
    <property type="match status" value="1"/>
</dbReference>
<evidence type="ECO:0000313" key="3">
    <source>
        <dbReference type="EMBL" id="JAT34791.1"/>
    </source>
</evidence>
<evidence type="ECO:0000259" key="2">
    <source>
        <dbReference type="Pfam" id="PF14970"/>
    </source>
</evidence>
<keyword evidence="1" id="KW-0175">Coiled coil</keyword>
<feature type="coiled-coil region" evidence="1">
    <location>
        <begin position="308"/>
        <end position="342"/>
    </location>
</feature>
<dbReference type="AlphaFoldDB" id="A0A1B6MFY0"/>
<name>A0A1B6MFY0_9HEMI</name>
<proteinExistence type="predicted"/>
<sequence length="388" mass="43988">MGDVGTENLVQVIAYLCKLLESLISISLKPDFFRRSKLNRLGPEEIQLFWTVLHSLCCFSRTTKCNNAAEDCVGKQILRRGGAVAYLLTSHAQPRQLLLGLGWLLSEGVVENIIDELINATPLGQEFLCEGDRDFTPEHPIRPFESDKDTLQNYAVVLMGQIHYNLRAISNLREERSHLCSKVHTATNGMQGLAHLSVGDVELLTAPEKIPDFLNSCRPCLSVLEAYSRWQRKSQVFWQWMGSVLREEESSSCIPLEPGHLDSFLKKLEDNVRQKVMSDGKVISEDAFQMSNTRMCFNETAKNCFNFINALESKLEKQKDINERKKHELLKTKSKNDELKDLCKILNKFSFIEMKSGRASLPKALPIETKLDALTLEESVAVNLLLLE</sequence>
<evidence type="ECO:0000256" key="1">
    <source>
        <dbReference type="SAM" id="Coils"/>
    </source>
</evidence>
<dbReference type="InterPro" id="IPR027996">
    <property type="entry name" value="TEDC1_dom"/>
</dbReference>
<organism evidence="3">
    <name type="scientific">Graphocephala atropunctata</name>
    <dbReference type="NCBI Taxonomy" id="36148"/>
    <lineage>
        <taxon>Eukaryota</taxon>
        <taxon>Metazoa</taxon>
        <taxon>Ecdysozoa</taxon>
        <taxon>Arthropoda</taxon>
        <taxon>Hexapoda</taxon>
        <taxon>Insecta</taxon>
        <taxon>Pterygota</taxon>
        <taxon>Neoptera</taxon>
        <taxon>Paraneoptera</taxon>
        <taxon>Hemiptera</taxon>
        <taxon>Auchenorrhyncha</taxon>
        <taxon>Membracoidea</taxon>
        <taxon>Cicadellidae</taxon>
        <taxon>Cicadellinae</taxon>
        <taxon>Cicadellini</taxon>
        <taxon>Graphocephala</taxon>
    </lineage>
</organism>
<dbReference type="InterPro" id="IPR043535">
    <property type="entry name" value="TEDC1"/>
</dbReference>
<gene>
    <name evidence="3" type="ORF">g.8322</name>
</gene>
<protein>
    <recommendedName>
        <fullName evidence="2">Tubulin epsilon and delta complex protein 1 domain-containing protein</fullName>
    </recommendedName>
</protein>
<reference evidence="3" key="1">
    <citation type="submission" date="2015-11" db="EMBL/GenBank/DDBJ databases">
        <title>De novo transcriptome assembly of four potential Pierce s Disease insect vectors from Arizona vineyards.</title>
        <authorList>
            <person name="Tassone E.E."/>
        </authorList>
    </citation>
    <scope>NUCLEOTIDE SEQUENCE</scope>
</reference>
<feature type="domain" description="Tubulin epsilon and delta complex protein 1" evidence="2">
    <location>
        <begin position="92"/>
        <end position="245"/>
    </location>
</feature>
<accession>A0A1B6MFY0</accession>
<dbReference type="EMBL" id="GEBQ01005186">
    <property type="protein sequence ID" value="JAT34791.1"/>
    <property type="molecule type" value="Transcribed_RNA"/>
</dbReference>
<dbReference type="Pfam" id="PF14970">
    <property type="entry name" value="TEDC1"/>
    <property type="match status" value="1"/>
</dbReference>